<dbReference type="AlphaFoldDB" id="A0A1I8JNC1"/>
<evidence type="ECO:0000313" key="11">
    <source>
        <dbReference type="WBParaSite" id="snap_masked-unitig_23274-processed-gene-0.0-mRNA-1"/>
    </source>
</evidence>
<dbReference type="InterPro" id="IPR014777">
    <property type="entry name" value="4pyrrole_Mease_sub1"/>
</dbReference>
<proteinExistence type="inferred from homology"/>
<comment type="similarity">
    <text evidence="3">Belongs to the diphthine synthase family.</text>
</comment>
<dbReference type="UniPathway" id="UPA00559"/>
<dbReference type="PANTHER" id="PTHR10882">
    <property type="entry name" value="DIPHTHINE SYNTHASE"/>
    <property type="match status" value="1"/>
</dbReference>
<evidence type="ECO:0000256" key="5">
    <source>
        <dbReference type="ARBA" id="ARBA00022603"/>
    </source>
</evidence>
<evidence type="ECO:0000256" key="1">
    <source>
        <dbReference type="ARBA" id="ARBA00004006"/>
    </source>
</evidence>
<dbReference type="InterPro" id="IPR035996">
    <property type="entry name" value="4pyrrol_Methylase_sf"/>
</dbReference>
<reference evidence="11" key="1">
    <citation type="submission" date="2016-11" db="UniProtKB">
        <authorList>
            <consortium name="WormBaseParasite"/>
        </authorList>
    </citation>
    <scope>IDENTIFICATION</scope>
</reference>
<comment type="catalytic activity">
    <reaction evidence="8">
        <text>2-[(3S)-amino-3-carboxypropyl]-L-histidyl-[translation elongation factor 2] + 4 S-adenosyl-L-methionine = diphthine methyl ester-[translation elongation factor 2] + 4 S-adenosyl-L-homocysteine + 3 H(+)</text>
        <dbReference type="Rhea" id="RHEA:42652"/>
        <dbReference type="Rhea" id="RHEA-COMP:9749"/>
        <dbReference type="Rhea" id="RHEA-COMP:10173"/>
        <dbReference type="ChEBI" id="CHEBI:15378"/>
        <dbReference type="ChEBI" id="CHEBI:57856"/>
        <dbReference type="ChEBI" id="CHEBI:59789"/>
        <dbReference type="ChEBI" id="CHEBI:73995"/>
        <dbReference type="ChEBI" id="CHEBI:79005"/>
        <dbReference type="EC" id="2.1.1.314"/>
    </reaction>
</comment>
<dbReference type="InterPro" id="IPR004551">
    <property type="entry name" value="Dphthn_synthase"/>
</dbReference>
<comment type="function">
    <text evidence="1">S-adenosyl-L-methionine-dependent methyltransferase that catalyzes four methylations of the modified target histidine residue in translation elongation factor 2 (EF-2), to form an intermediate called diphthine methyl ester. The four successive methylation reactions represent the second step of diphthamide biosynthesis.</text>
</comment>
<dbReference type="SUPFAM" id="SSF53790">
    <property type="entry name" value="Tetrapyrrole methylase"/>
    <property type="match status" value="1"/>
</dbReference>
<evidence type="ECO:0000256" key="3">
    <source>
        <dbReference type="ARBA" id="ARBA00006729"/>
    </source>
</evidence>
<dbReference type="Proteomes" id="UP000095280">
    <property type="component" value="Unplaced"/>
</dbReference>
<comment type="pathway">
    <text evidence="2">Protein modification; peptidyl-diphthamide biosynthesis.</text>
</comment>
<keyword evidence="5" id="KW-0489">Methyltransferase</keyword>
<dbReference type="NCBIfam" id="TIGR00522">
    <property type="entry name" value="dph5"/>
    <property type="match status" value="1"/>
</dbReference>
<organism evidence="10 11">
    <name type="scientific">Macrostomum lignano</name>
    <dbReference type="NCBI Taxonomy" id="282301"/>
    <lineage>
        <taxon>Eukaryota</taxon>
        <taxon>Metazoa</taxon>
        <taxon>Spiralia</taxon>
        <taxon>Lophotrochozoa</taxon>
        <taxon>Platyhelminthes</taxon>
        <taxon>Rhabditophora</taxon>
        <taxon>Macrostomorpha</taxon>
        <taxon>Macrostomida</taxon>
        <taxon>Macrostomidae</taxon>
        <taxon>Macrostomum</taxon>
    </lineage>
</organism>
<accession>A0A1I8JNC1</accession>
<keyword evidence="10" id="KW-1185">Reference proteome</keyword>
<evidence type="ECO:0000313" key="10">
    <source>
        <dbReference type="Proteomes" id="UP000095280"/>
    </source>
</evidence>
<feature type="domain" description="Tetrapyrrole methylase" evidence="9">
    <location>
        <begin position="52"/>
        <end position="212"/>
    </location>
</feature>
<name>A0A1I8JNC1_9PLAT</name>
<evidence type="ECO:0000256" key="6">
    <source>
        <dbReference type="ARBA" id="ARBA00022679"/>
    </source>
</evidence>
<dbReference type="GO" id="GO:0017183">
    <property type="term" value="P:protein histidyl modification to diphthamide"/>
    <property type="evidence" value="ECO:0007669"/>
    <property type="project" value="UniProtKB-UniPathway"/>
</dbReference>
<keyword evidence="6" id="KW-0808">Transferase</keyword>
<dbReference type="CDD" id="cd11647">
    <property type="entry name" value="DHP5_DphB"/>
    <property type="match status" value="1"/>
</dbReference>
<evidence type="ECO:0000256" key="7">
    <source>
        <dbReference type="ARBA" id="ARBA00022691"/>
    </source>
</evidence>
<evidence type="ECO:0000256" key="8">
    <source>
        <dbReference type="ARBA" id="ARBA00048752"/>
    </source>
</evidence>
<dbReference type="PANTHER" id="PTHR10882:SF0">
    <property type="entry name" value="DIPHTHINE METHYL ESTER SYNTHASE"/>
    <property type="match status" value="1"/>
</dbReference>
<dbReference type="Gene3D" id="3.30.950.10">
    <property type="entry name" value="Methyltransferase, Cobalt-precorrin-4 Transmethylase, Domain 2"/>
    <property type="match status" value="2"/>
</dbReference>
<dbReference type="Pfam" id="PF00590">
    <property type="entry name" value="TP_methylase"/>
    <property type="match status" value="1"/>
</dbReference>
<dbReference type="GO" id="GO:0032259">
    <property type="term" value="P:methylation"/>
    <property type="evidence" value="ECO:0007669"/>
    <property type="project" value="UniProtKB-KW"/>
</dbReference>
<dbReference type="InterPro" id="IPR014776">
    <property type="entry name" value="4pyrrole_Mease_sub2"/>
</dbReference>
<evidence type="ECO:0000259" key="9">
    <source>
        <dbReference type="Pfam" id="PF00590"/>
    </source>
</evidence>
<dbReference type="EC" id="2.1.1.314" evidence="4"/>
<sequence>TDLVVDGLVRGGARQRSSRAVDGVQNVGGLVMSQLTPPTMSHRARSRILAKMLYLIGIGLSDPEDVTVRGLELIRSSARVFLDAYTSILSVGQWSWQTRDLVEQGDVILAAAQSADVSFLVVGDPLGATTHADLAMRARQRGVAYRVVHNASVLTAVASCGLQLYTFGETVSSAGLAASWTNCWGNWERNLHTLCLLDIRVREPTMESLLRGRPEFEPPSDPVTHLTPPARSKLSLLHVLADFPRRRFMSCSVAAEQLLALLAEASAAEDNADLLADSDAAELRNRLNRRKQLSPPERLLTVGLARLGSPDERIAACSLADIASRDLGPPLHSLVVPAPRLHPVEAEFLRQFADTEADAALVDASAAE</sequence>
<protein>
    <recommendedName>
        <fullName evidence="4">diphthine methyl ester synthase</fullName>
        <ecNumber evidence="4">2.1.1.314</ecNumber>
    </recommendedName>
</protein>
<evidence type="ECO:0000256" key="2">
    <source>
        <dbReference type="ARBA" id="ARBA00005156"/>
    </source>
</evidence>
<evidence type="ECO:0000256" key="4">
    <source>
        <dbReference type="ARBA" id="ARBA00011927"/>
    </source>
</evidence>
<dbReference type="GO" id="GO:0141133">
    <property type="term" value="F:diphthine methyl ester synthase activity"/>
    <property type="evidence" value="ECO:0007669"/>
    <property type="project" value="UniProtKB-EC"/>
</dbReference>
<dbReference type="InterPro" id="IPR000878">
    <property type="entry name" value="4pyrrol_Mease"/>
</dbReference>
<dbReference type="WBParaSite" id="snap_masked-unitig_23274-processed-gene-0.0-mRNA-1">
    <property type="protein sequence ID" value="snap_masked-unitig_23274-processed-gene-0.0-mRNA-1"/>
    <property type="gene ID" value="snap_masked-unitig_23274-processed-gene-0.0"/>
</dbReference>
<keyword evidence="7" id="KW-0949">S-adenosyl-L-methionine</keyword>
<dbReference type="Gene3D" id="3.40.1010.10">
    <property type="entry name" value="Cobalt-precorrin-4 Transmethylase, Domain 1"/>
    <property type="match status" value="1"/>
</dbReference>